<gene>
    <name evidence="2" type="ORF">HW932_08795</name>
</gene>
<dbReference type="Proteomes" id="UP000592294">
    <property type="component" value="Unassembled WGS sequence"/>
</dbReference>
<evidence type="ECO:0000256" key="1">
    <source>
        <dbReference type="SAM" id="MobiDB-lite"/>
    </source>
</evidence>
<dbReference type="EMBL" id="JABZEO010000005">
    <property type="protein sequence ID" value="NVZ09358.1"/>
    <property type="molecule type" value="Genomic_DNA"/>
</dbReference>
<feature type="region of interest" description="Disordered" evidence="1">
    <location>
        <begin position="98"/>
        <end position="118"/>
    </location>
</feature>
<reference evidence="2 3" key="1">
    <citation type="submission" date="2020-06" db="EMBL/GenBank/DDBJ databases">
        <title>Whole-genome sequence of Allochromatium humboldtianum DSM 21881, type strain.</title>
        <authorList>
            <person name="Kyndt J.A."/>
            <person name="Meyer T.E."/>
        </authorList>
    </citation>
    <scope>NUCLEOTIDE SEQUENCE [LARGE SCALE GENOMIC DNA]</scope>
    <source>
        <strain evidence="2 3">DSM 21881</strain>
    </source>
</reference>
<evidence type="ECO:0000313" key="2">
    <source>
        <dbReference type="EMBL" id="NVZ09358.1"/>
    </source>
</evidence>
<name>A0A850R7P7_9GAMM</name>
<protein>
    <submittedName>
        <fullName evidence="2">Uncharacterized protein</fullName>
    </submittedName>
</protein>
<dbReference type="RefSeq" id="WP_176976122.1">
    <property type="nucleotide sequence ID" value="NZ_JABZEO010000005.1"/>
</dbReference>
<dbReference type="AlphaFoldDB" id="A0A850R7P7"/>
<comment type="caution">
    <text evidence="2">The sequence shown here is derived from an EMBL/GenBank/DDBJ whole genome shotgun (WGS) entry which is preliminary data.</text>
</comment>
<organism evidence="2 3">
    <name type="scientific">Allochromatium humboldtianum</name>
    <dbReference type="NCBI Taxonomy" id="504901"/>
    <lineage>
        <taxon>Bacteria</taxon>
        <taxon>Pseudomonadati</taxon>
        <taxon>Pseudomonadota</taxon>
        <taxon>Gammaproteobacteria</taxon>
        <taxon>Chromatiales</taxon>
        <taxon>Chromatiaceae</taxon>
        <taxon>Allochromatium</taxon>
    </lineage>
</organism>
<accession>A0A850R7P7</accession>
<evidence type="ECO:0000313" key="3">
    <source>
        <dbReference type="Proteomes" id="UP000592294"/>
    </source>
</evidence>
<proteinExistence type="predicted"/>
<feature type="compositionally biased region" description="Gly residues" evidence="1">
    <location>
        <begin position="105"/>
        <end position="118"/>
    </location>
</feature>
<sequence>MAVLASSPVDAQEPRLARVLAIAPGGVTLSLEPSAGNASETLVVPLAEGDQPSGIRVGGLVRLWPGPEGMRNSSLAGARLDVLGGASGLQDRTGVRARLMQGSRSGAGGGSGGGRGGR</sequence>
<keyword evidence="3" id="KW-1185">Reference proteome</keyword>